<reference evidence="1" key="1">
    <citation type="submission" date="2020-03" db="EMBL/GenBank/DDBJ databases">
        <title>Draft sequencing of Paenibacilllus sp. S3N08.</title>
        <authorList>
            <person name="Kim D.-U."/>
        </authorList>
    </citation>
    <scope>NUCLEOTIDE SEQUENCE</scope>
    <source>
        <strain evidence="1">S3N08</strain>
    </source>
</reference>
<dbReference type="Gene3D" id="3.10.450.40">
    <property type="match status" value="1"/>
</dbReference>
<keyword evidence="2" id="KW-1185">Reference proteome</keyword>
<dbReference type="SUPFAM" id="SSF160719">
    <property type="entry name" value="gpW/gp25-like"/>
    <property type="match status" value="1"/>
</dbReference>
<evidence type="ECO:0000313" key="1">
    <source>
        <dbReference type="EMBL" id="NHN31123.1"/>
    </source>
</evidence>
<organism evidence="1 2">
    <name type="scientific">Paenibacillus agricola</name>
    <dbReference type="NCBI Taxonomy" id="2716264"/>
    <lineage>
        <taxon>Bacteria</taxon>
        <taxon>Bacillati</taxon>
        <taxon>Bacillota</taxon>
        <taxon>Bacilli</taxon>
        <taxon>Bacillales</taxon>
        <taxon>Paenibacillaceae</taxon>
        <taxon>Paenibacillus</taxon>
    </lineage>
</organism>
<accession>A0ABX0J8G2</accession>
<protein>
    <submittedName>
        <fullName evidence="1">DUF2634 domain-containing protein</fullName>
    </submittedName>
</protein>
<proteinExistence type="predicted"/>
<gene>
    <name evidence="1" type="ORF">G9U52_14890</name>
</gene>
<dbReference type="RefSeq" id="WP_166150872.1">
    <property type="nucleotide sequence ID" value="NZ_JAAOIW010000005.1"/>
</dbReference>
<name>A0ABX0J8G2_9BACL</name>
<comment type="caution">
    <text evidence="1">The sequence shown here is derived from an EMBL/GenBank/DDBJ whole genome shotgun (WGS) entry which is preliminary data.</text>
</comment>
<evidence type="ECO:0000313" key="2">
    <source>
        <dbReference type="Proteomes" id="UP001165962"/>
    </source>
</evidence>
<dbReference type="InterPro" id="IPR020288">
    <property type="entry name" value="Sheath_initiator"/>
</dbReference>
<sequence>MALSPLKPASARAVKVTRVTRPSKTYSFDFNTGELGLSTVDGIDALRQFIAKAIYTARFRFLIYTSQYGCEIDDLIGQDVSTALLQAEIPRVLKEALIYDDRILDVRNFVIRRGTGTEADALYVSFTVDSVTNGTFTQEVVI</sequence>
<dbReference type="EMBL" id="JAAOIW010000005">
    <property type="protein sequence ID" value="NHN31123.1"/>
    <property type="molecule type" value="Genomic_DNA"/>
</dbReference>
<dbReference type="Proteomes" id="UP001165962">
    <property type="component" value="Unassembled WGS sequence"/>
</dbReference>
<dbReference type="Pfam" id="PF10934">
    <property type="entry name" value="Sheath_initiator"/>
    <property type="match status" value="1"/>
</dbReference>